<feature type="region of interest" description="Disordered" evidence="1">
    <location>
        <begin position="96"/>
        <end position="130"/>
    </location>
</feature>
<accession>A0AAD6IXD4</accession>
<dbReference type="AlphaFoldDB" id="A0AAD6IXD4"/>
<dbReference type="EMBL" id="JAQGDS010000009">
    <property type="protein sequence ID" value="KAJ6258132.1"/>
    <property type="molecule type" value="Genomic_DNA"/>
</dbReference>
<feature type="compositionally biased region" description="Basic and acidic residues" evidence="1">
    <location>
        <begin position="55"/>
        <end position="69"/>
    </location>
</feature>
<sequence>MNGKTSFEHLGAWFRYLFIKDRIYNHEKPNEEFCCDIRRSRSGSSTIESMLPVIDNDKHQANIKRDQERGQSGTYAQESPDVDILATDEEDNNEADRRLEAGNAPGLSRGQSGAIRPRDSGVRTSEHTIPKNRIQPEQAEPVLRRSQRKMNSDVTRNFLLATNRSNNVELVGKKRDYRGSCDITTMGGSSQIPDHQEEYNLATPLLPDPENQTERPSKRTRRQTEWYINAPEHTRIMAKIITPLATTPTFLPSVLPRRSANRSKSRKLRRSSTTKYPVFTPHPRKQDSILAKSQTKLTKPRKEC</sequence>
<organism evidence="2 3">
    <name type="scientific">Drechslerella dactyloides</name>
    <name type="common">Nematode-trapping fungus</name>
    <name type="synonym">Arthrobotrys dactyloides</name>
    <dbReference type="NCBI Taxonomy" id="74499"/>
    <lineage>
        <taxon>Eukaryota</taxon>
        <taxon>Fungi</taxon>
        <taxon>Dikarya</taxon>
        <taxon>Ascomycota</taxon>
        <taxon>Pezizomycotina</taxon>
        <taxon>Orbiliomycetes</taxon>
        <taxon>Orbiliales</taxon>
        <taxon>Orbiliaceae</taxon>
        <taxon>Drechslerella</taxon>
    </lineage>
</organism>
<proteinExistence type="predicted"/>
<gene>
    <name evidence="2" type="ORF">Dda_7048</name>
</gene>
<keyword evidence="3" id="KW-1185">Reference proteome</keyword>
<feature type="compositionally biased region" description="Basic and acidic residues" evidence="1">
    <location>
        <begin position="116"/>
        <end position="129"/>
    </location>
</feature>
<comment type="caution">
    <text evidence="2">The sequence shown here is derived from an EMBL/GenBank/DDBJ whole genome shotgun (WGS) entry which is preliminary data.</text>
</comment>
<feature type="compositionally biased region" description="Basic residues" evidence="1">
    <location>
        <begin position="259"/>
        <end position="272"/>
    </location>
</feature>
<name>A0AAD6IXD4_DREDA</name>
<protein>
    <submittedName>
        <fullName evidence="2">Uncharacterized protein</fullName>
    </submittedName>
</protein>
<feature type="region of interest" description="Disordered" evidence="1">
    <location>
        <begin position="55"/>
        <end position="84"/>
    </location>
</feature>
<evidence type="ECO:0000313" key="3">
    <source>
        <dbReference type="Proteomes" id="UP001221413"/>
    </source>
</evidence>
<feature type="region of interest" description="Disordered" evidence="1">
    <location>
        <begin position="252"/>
        <end position="304"/>
    </location>
</feature>
<reference evidence="2" key="1">
    <citation type="submission" date="2023-01" db="EMBL/GenBank/DDBJ databases">
        <title>The chitinases involved in constricting ring structure development in the nematode-trapping fungus Drechslerella dactyloides.</title>
        <authorList>
            <person name="Wang R."/>
            <person name="Zhang L."/>
            <person name="Tang P."/>
            <person name="Li S."/>
            <person name="Liang L."/>
        </authorList>
    </citation>
    <scope>NUCLEOTIDE SEQUENCE</scope>
    <source>
        <strain evidence="2">YMF1.00031</strain>
    </source>
</reference>
<dbReference type="Proteomes" id="UP001221413">
    <property type="component" value="Unassembled WGS sequence"/>
</dbReference>
<evidence type="ECO:0000313" key="2">
    <source>
        <dbReference type="EMBL" id="KAJ6258132.1"/>
    </source>
</evidence>
<evidence type="ECO:0000256" key="1">
    <source>
        <dbReference type="SAM" id="MobiDB-lite"/>
    </source>
</evidence>